<sequence>SKPNSEEVPRRRPVLERLLSSQTAQTPYLYLNEDTVVVDTKLFESRKEETVIIPNQVES</sequence>
<protein>
    <submittedName>
        <fullName evidence="1">(rape) hypothetical protein</fullName>
    </submittedName>
</protein>
<dbReference type="EMBL" id="HG994365">
    <property type="protein sequence ID" value="CAF2071178.1"/>
    <property type="molecule type" value="Genomic_DNA"/>
</dbReference>
<feature type="non-terminal residue" evidence="1">
    <location>
        <position position="1"/>
    </location>
</feature>
<organism evidence="1">
    <name type="scientific">Brassica napus</name>
    <name type="common">Rape</name>
    <dbReference type="NCBI Taxonomy" id="3708"/>
    <lineage>
        <taxon>Eukaryota</taxon>
        <taxon>Viridiplantae</taxon>
        <taxon>Streptophyta</taxon>
        <taxon>Embryophyta</taxon>
        <taxon>Tracheophyta</taxon>
        <taxon>Spermatophyta</taxon>
        <taxon>Magnoliopsida</taxon>
        <taxon>eudicotyledons</taxon>
        <taxon>Gunneridae</taxon>
        <taxon>Pentapetalae</taxon>
        <taxon>rosids</taxon>
        <taxon>malvids</taxon>
        <taxon>Brassicales</taxon>
        <taxon>Brassicaceae</taxon>
        <taxon>Brassiceae</taxon>
        <taxon>Brassica</taxon>
    </lineage>
</organism>
<reference evidence="1" key="1">
    <citation type="submission" date="2021-01" db="EMBL/GenBank/DDBJ databases">
        <authorList>
            <consortium name="Genoscope - CEA"/>
            <person name="William W."/>
        </authorList>
    </citation>
    <scope>NUCLEOTIDE SEQUENCE</scope>
</reference>
<feature type="non-terminal residue" evidence="1">
    <location>
        <position position="59"/>
    </location>
</feature>
<dbReference type="Proteomes" id="UP001295469">
    <property type="component" value="Chromosome C01"/>
</dbReference>
<proteinExistence type="predicted"/>
<evidence type="ECO:0000313" key="1">
    <source>
        <dbReference type="EMBL" id="CAF2071178.1"/>
    </source>
</evidence>
<gene>
    <name evidence="1" type="ORF">DARMORV10_C01P18810.1</name>
</gene>
<dbReference type="AlphaFoldDB" id="A0A816RJM8"/>
<accession>A0A816RJM8</accession>
<name>A0A816RJM8_BRANA</name>